<organism evidence="12 13">
    <name type="scientific">Gordonia rubripertincta NBRC 101908</name>
    <dbReference type="NCBI Taxonomy" id="1077975"/>
    <lineage>
        <taxon>Bacteria</taxon>
        <taxon>Bacillati</taxon>
        <taxon>Actinomycetota</taxon>
        <taxon>Actinomycetes</taxon>
        <taxon>Mycobacteriales</taxon>
        <taxon>Gordoniaceae</taxon>
        <taxon>Gordonia</taxon>
    </lineage>
</organism>
<dbReference type="CDD" id="cd02885">
    <property type="entry name" value="NUDIX_IPP_Isomerase"/>
    <property type="match status" value="1"/>
</dbReference>
<evidence type="ECO:0000256" key="2">
    <source>
        <dbReference type="ARBA" id="ARBA00007579"/>
    </source>
</evidence>
<dbReference type="InterPro" id="IPR015797">
    <property type="entry name" value="NUDIX_hydrolase-like_dom_sf"/>
</dbReference>
<dbReference type="EMBL" id="BAHB01000046">
    <property type="protein sequence ID" value="GAB84785.1"/>
    <property type="molecule type" value="Genomic_DNA"/>
</dbReference>
<sequence>MGEPGSTHDLDFDEELMINDSVVLADADGRPCGTADREGVHGVDTPLHFAFSCHLVDADNRILMTRRALSKRSWPGVWTNSFCGHPRPGEAVVDAVHRYAQRELGIDVDEVRCVLPDFRYRAVDASGIVENEICPVFVARPVGSLQPNPDEVAEYAWAEVPDVWDLASRTPWAVSPWFADQVRALPGPDPHGLAAAPAVVATHPNTVRVSNS</sequence>
<comment type="cofactor">
    <cofactor evidence="10">
        <name>Mg(2+)</name>
        <dbReference type="ChEBI" id="CHEBI:18420"/>
    </cofactor>
    <text evidence="10">Binds 1 Mg(2+) ion per subunit. The magnesium ion binds only when substrate is bound.</text>
</comment>
<comment type="cofactor">
    <cofactor evidence="10">
        <name>Mn(2+)</name>
        <dbReference type="ChEBI" id="CHEBI:29035"/>
    </cofactor>
    <text evidence="10">Binds 1 Mn(2+) ion per subunit.</text>
</comment>
<dbReference type="EC" id="5.3.3.2" evidence="3 10"/>
<keyword evidence="9 10" id="KW-0413">Isomerase</keyword>
<feature type="binding site" evidence="10">
    <location>
        <position position="41"/>
    </location>
    <ligand>
        <name>Mn(2+)</name>
        <dbReference type="ChEBI" id="CHEBI:29035"/>
    </ligand>
</feature>
<comment type="catalytic activity">
    <reaction evidence="10">
        <text>isopentenyl diphosphate = dimethylallyl diphosphate</text>
        <dbReference type="Rhea" id="RHEA:23284"/>
        <dbReference type="ChEBI" id="CHEBI:57623"/>
        <dbReference type="ChEBI" id="CHEBI:128769"/>
        <dbReference type="EC" id="5.3.3.2"/>
    </reaction>
</comment>
<dbReference type="Proteomes" id="UP000010744">
    <property type="component" value="Unassembled WGS sequence"/>
</dbReference>
<evidence type="ECO:0000256" key="7">
    <source>
        <dbReference type="ARBA" id="ARBA00023211"/>
    </source>
</evidence>
<feature type="domain" description="Nudix hydrolase" evidence="11">
    <location>
        <begin position="46"/>
        <end position="180"/>
    </location>
</feature>
<feature type="binding site" evidence="10">
    <location>
        <position position="48"/>
    </location>
    <ligand>
        <name>Mn(2+)</name>
        <dbReference type="ChEBI" id="CHEBI:29035"/>
    </ligand>
</feature>
<dbReference type="InterPro" id="IPR000086">
    <property type="entry name" value="NUDIX_hydrolase_dom"/>
</dbReference>
<dbReference type="InterPro" id="IPR056375">
    <property type="entry name" value="Idi_bact"/>
</dbReference>
<protein>
    <recommendedName>
        <fullName evidence="3 10">Isopentenyl-diphosphate Delta-isomerase</fullName>
        <shortName evidence="10">IPP isomerase</shortName>
        <ecNumber evidence="3 10">5.3.3.2</ecNumber>
    </recommendedName>
    <alternativeName>
        <fullName evidence="10">IPP:DMAPP isomerase</fullName>
    </alternativeName>
    <alternativeName>
        <fullName evidence="10">Isopentenyl pyrophosphate isomerase</fullName>
    </alternativeName>
</protein>
<dbReference type="PANTHER" id="PTHR10885:SF0">
    <property type="entry name" value="ISOPENTENYL-DIPHOSPHATE DELTA-ISOMERASE"/>
    <property type="match status" value="1"/>
</dbReference>
<evidence type="ECO:0000256" key="3">
    <source>
        <dbReference type="ARBA" id="ARBA00012057"/>
    </source>
</evidence>
<keyword evidence="4 10" id="KW-0963">Cytoplasm</keyword>
<feature type="binding site" evidence="10">
    <location>
        <position position="130"/>
    </location>
    <ligand>
        <name>Mn(2+)</name>
        <dbReference type="ChEBI" id="CHEBI:29035"/>
    </ligand>
</feature>
<reference evidence="12 13" key="1">
    <citation type="submission" date="2012-08" db="EMBL/GenBank/DDBJ databases">
        <title>Whole genome shotgun sequence of Gordonia rubripertincta NBRC 101908.</title>
        <authorList>
            <person name="Takarada H."/>
            <person name="Hosoyama A."/>
            <person name="Tsuchikane K."/>
            <person name="Katsumata H."/>
            <person name="Baba S."/>
            <person name="Ohji S."/>
            <person name="Yamazaki S."/>
            <person name="Fujita N."/>
        </authorList>
    </citation>
    <scope>NUCLEOTIDE SEQUENCE [LARGE SCALE GENOMIC DNA]</scope>
    <source>
        <strain evidence="12 13">NBRC 101908</strain>
    </source>
</reference>
<evidence type="ECO:0000313" key="13">
    <source>
        <dbReference type="Proteomes" id="UP000010744"/>
    </source>
</evidence>
<evidence type="ECO:0000313" key="12">
    <source>
        <dbReference type="EMBL" id="GAB84785.1"/>
    </source>
</evidence>
<feature type="active site" evidence="10">
    <location>
        <position position="132"/>
    </location>
</feature>
<dbReference type="PANTHER" id="PTHR10885">
    <property type="entry name" value="ISOPENTENYL-DIPHOSPHATE DELTA-ISOMERASE"/>
    <property type="match status" value="1"/>
</dbReference>
<comment type="subcellular location">
    <subcellularLocation>
        <location evidence="10">Cytoplasm</location>
    </subcellularLocation>
</comment>
<feature type="binding site" evidence="10">
    <location>
        <position position="132"/>
    </location>
    <ligand>
        <name>Mn(2+)</name>
        <dbReference type="ChEBI" id="CHEBI:29035"/>
    </ligand>
</feature>
<evidence type="ECO:0000256" key="6">
    <source>
        <dbReference type="ARBA" id="ARBA00022842"/>
    </source>
</evidence>
<keyword evidence="8 10" id="KW-0414">Isoprene biosynthesis</keyword>
<gene>
    <name evidence="10 12" type="primary">idi</name>
    <name evidence="12" type="ORF">GORBP_046_00160</name>
</gene>
<comment type="caution">
    <text evidence="12">The sequence shown here is derived from an EMBL/GenBank/DDBJ whole genome shotgun (WGS) entry which is preliminary data.</text>
</comment>
<keyword evidence="6 10" id="KW-0460">Magnesium</keyword>
<dbReference type="NCBIfam" id="NF002995">
    <property type="entry name" value="PRK03759.1"/>
    <property type="match status" value="1"/>
</dbReference>
<comment type="function">
    <text evidence="10">Catalyzes the 1,3-allylic rearrangement of the homoallylic substrate isopentenyl (IPP) to its highly electrophilic allylic isomer, dimethylallyl diphosphate (DMAPP).</text>
</comment>
<name>A0ABQ0HRC8_GORRU</name>
<evidence type="ECO:0000256" key="5">
    <source>
        <dbReference type="ARBA" id="ARBA00022723"/>
    </source>
</evidence>
<proteinExistence type="inferred from homology"/>
<dbReference type="PIRSF" id="PIRSF018427">
    <property type="entry name" value="Isopntndiph_ism"/>
    <property type="match status" value="1"/>
</dbReference>
<dbReference type="InterPro" id="IPR011876">
    <property type="entry name" value="IsopentenylPP_isomerase_typ1"/>
</dbReference>
<dbReference type="Pfam" id="PF00293">
    <property type="entry name" value="NUDIX"/>
    <property type="match status" value="1"/>
</dbReference>
<dbReference type="Gene3D" id="3.90.79.10">
    <property type="entry name" value="Nucleoside Triphosphate Pyrophosphohydrolase"/>
    <property type="match status" value="1"/>
</dbReference>
<evidence type="ECO:0000256" key="9">
    <source>
        <dbReference type="ARBA" id="ARBA00023235"/>
    </source>
</evidence>
<keyword evidence="13" id="KW-1185">Reference proteome</keyword>
<evidence type="ECO:0000256" key="4">
    <source>
        <dbReference type="ARBA" id="ARBA00022490"/>
    </source>
</evidence>
<evidence type="ECO:0000256" key="8">
    <source>
        <dbReference type="ARBA" id="ARBA00023229"/>
    </source>
</evidence>
<evidence type="ECO:0000259" key="11">
    <source>
        <dbReference type="PROSITE" id="PS51462"/>
    </source>
</evidence>
<evidence type="ECO:0000256" key="10">
    <source>
        <dbReference type="HAMAP-Rule" id="MF_00202"/>
    </source>
</evidence>
<evidence type="ECO:0000256" key="1">
    <source>
        <dbReference type="ARBA" id="ARBA00004826"/>
    </source>
</evidence>
<dbReference type="NCBIfam" id="TIGR02150">
    <property type="entry name" value="IPP_isom_1"/>
    <property type="match status" value="1"/>
</dbReference>
<dbReference type="HAMAP" id="MF_00202">
    <property type="entry name" value="Idi"/>
    <property type="match status" value="1"/>
</dbReference>
<comment type="pathway">
    <text evidence="1 10">Isoprenoid biosynthesis; dimethylallyl diphosphate biosynthesis; dimethylallyl diphosphate from isopentenyl diphosphate: step 1/1.</text>
</comment>
<feature type="binding site" evidence="10">
    <location>
        <position position="103"/>
    </location>
    <ligand>
        <name>Mg(2+)</name>
        <dbReference type="ChEBI" id="CHEBI:18420"/>
    </ligand>
</feature>
<feature type="binding site" evidence="10">
    <location>
        <position position="85"/>
    </location>
    <ligand>
        <name>Mn(2+)</name>
        <dbReference type="ChEBI" id="CHEBI:29035"/>
    </ligand>
</feature>
<dbReference type="SUPFAM" id="SSF55811">
    <property type="entry name" value="Nudix"/>
    <property type="match status" value="1"/>
</dbReference>
<dbReference type="PROSITE" id="PS51462">
    <property type="entry name" value="NUDIX"/>
    <property type="match status" value="1"/>
</dbReference>
<feature type="active site" evidence="10">
    <location>
        <position position="83"/>
    </location>
</feature>
<comment type="similarity">
    <text evidence="2 10">Belongs to the IPP isomerase type 1 family.</text>
</comment>
<keyword evidence="5 10" id="KW-0479">Metal-binding</keyword>
<accession>A0ABQ0HRC8</accession>
<keyword evidence="7 10" id="KW-0464">Manganese</keyword>